<proteinExistence type="inferred from homology"/>
<name>A0A6J7X0R1_9CAUD</name>
<dbReference type="SUPFAM" id="SSF53901">
    <property type="entry name" value="Thiolase-like"/>
    <property type="match status" value="2"/>
</dbReference>
<keyword evidence="2" id="KW-0808">Transferase</keyword>
<dbReference type="InterPro" id="IPR014030">
    <property type="entry name" value="Ketoacyl_synth_N"/>
</dbReference>
<evidence type="ECO:0000313" key="4">
    <source>
        <dbReference type="EMBL" id="CAB5223715.1"/>
    </source>
</evidence>
<dbReference type="InterPro" id="IPR020841">
    <property type="entry name" value="PKS_Beta-ketoAc_synthase_dom"/>
</dbReference>
<gene>
    <name evidence="4" type="ORF">UFOVP393_4</name>
</gene>
<protein>
    <submittedName>
        <fullName evidence="4">FabB 3-oxoacyl-(Acyl-carrier-protein) synthase</fullName>
    </submittedName>
</protein>
<dbReference type="GO" id="GO:0006633">
    <property type="term" value="P:fatty acid biosynthetic process"/>
    <property type="evidence" value="ECO:0007669"/>
    <property type="project" value="TreeGrafter"/>
</dbReference>
<evidence type="ECO:0000256" key="1">
    <source>
        <dbReference type="ARBA" id="ARBA00008467"/>
    </source>
</evidence>
<feature type="domain" description="Ketosynthase family 3 (KS3)" evidence="3">
    <location>
        <begin position="1"/>
        <end position="364"/>
    </location>
</feature>
<dbReference type="PANTHER" id="PTHR11712:SF336">
    <property type="entry name" value="3-OXOACYL-[ACYL-CARRIER-PROTEIN] SYNTHASE, MITOCHONDRIAL"/>
    <property type="match status" value="1"/>
</dbReference>
<dbReference type="InterPro" id="IPR016039">
    <property type="entry name" value="Thiolase-like"/>
</dbReference>
<dbReference type="Pfam" id="PF00109">
    <property type="entry name" value="ketoacyl-synt"/>
    <property type="match status" value="1"/>
</dbReference>
<dbReference type="Pfam" id="PF02801">
    <property type="entry name" value="Ketoacyl-synt_C"/>
    <property type="match status" value="1"/>
</dbReference>
<accession>A0A6J7X0R1</accession>
<dbReference type="Gene3D" id="3.40.47.10">
    <property type="match status" value="1"/>
</dbReference>
<organism evidence="4">
    <name type="scientific">uncultured Caudovirales phage</name>
    <dbReference type="NCBI Taxonomy" id="2100421"/>
    <lineage>
        <taxon>Viruses</taxon>
        <taxon>Duplodnaviria</taxon>
        <taxon>Heunggongvirae</taxon>
        <taxon>Uroviricota</taxon>
        <taxon>Caudoviricetes</taxon>
        <taxon>Peduoviridae</taxon>
        <taxon>Maltschvirus</taxon>
        <taxon>Maltschvirus maltsch</taxon>
    </lineage>
</organism>
<dbReference type="GO" id="GO:0004315">
    <property type="term" value="F:3-oxoacyl-[acyl-carrier-protein] synthase activity"/>
    <property type="evidence" value="ECO:0007669"/>
    <property type="project" value="TreeGrafter"/>
</dbReference>
<evidence type="ECO:0000259" key="3">
    <source>
        <dbReference type="PROSITE" id="PS52004"/>
    </source>
</evidence>
<sequence>MTYLVDYRVAYSTHVELLEDIVYPQQVNWFPETYARAKSGMFYPPHRLAQRVLDPDLAAAIRERPLKTAFILASGNAHFAGINPRSHKPTQLTYEYKFLPFTLTQVYAGRTAQAFGQVEYVATDASACASSLKSLMDVQNLIDRYGFERVIVLSVEDAVSNSVLEFFGEAQASLLWKDEQTGILPSAFDEVNRGFHVGQGAVLAVFEADEVATDPKAALLGAYSASEDSTNAIGQREDGQGFIRAMNGAMAYACVKPESIRMVKTHGTGTASNNLAERAALESTLKDFVATSFKPKIGHTMGASGLLETCMLLDNLAQGFMPKIQNRTASDSRYLSSDIANPGGLIMSLAAGMGNIYSAAVLSTEI</sequence>
<dbReference type="InterPro" id="IPR014031">
    <property type="entry name" value="Ketoacyl_synth_C"/>
</dbReference>
<comment type="similarity">
    <text evidence="1">Belongs to the thiolase-like superfamily. Beta-ketoacyl-ACP synthases family.</text>
</comment>
<evidence type="ECO:0000256" key="2">
    <source>
        <dbReference type="ARBA" id="ARBA00022679"/>
    </source>
</evidence>
<dbReference type="PROSITE" id="PS52004">
    <property type="entry name" value="KS3_2"/>
    <property type="match status" value="1"/>
</dbReference>
<dbReference type="InterPro" id="IPR000794">
    <property type="entry name" value="Beta-ketoacyl_synthase"/>
</dbReference>
<reference evidence="4" key="1">
    <citation type="submission" date="2020-05" db="EMBL/GenBank/DDBJ databases">
        <authorList>
            <person name="Chiriac C."/>
            <person name="Salcher M."/>
            <person name="Ghai R."/>
            <person name="Kavagutti S V."/>
        </authorList>
    </citation>
    <scope>NUCLEOTIDE SEQUENCE</scope>
</reference>
<dbReference type="EMBL" id="LR798335">
    <property type="protein sequence ID" value="CAB5223715.1"/>
    <property type="molecule type" value="Genomic_DNA"/>
</dbReference>
<dbReference type="PANTHER" id="PTHR11712">
    <property type="entry name" value="POLYKETIDE SYNTHASE-RELATED"/>
    <property type="match status" value="1"/>
</dbReference>